<protein>
    <submittedName>
        <fullName evidence="1">Uncharacterized protein</fullName>
    </submittedName>
</protein>
<evidence type="ECO:0000313" key="2">
    <source>
        <dbReference type="Proteomes" id="UP001519332"/>
    </source>
</evidence>
<dbReference type="EMBL" id="JAGINW010000001">
    <property type="protein sequence ID" value="MBP2320349.1"/>
    <property type="molecule type" value="Genomic_DNA"/>
</dbReference>
<reference evidence="1 2" key="1">
    <citation type="submission" date="2021-03" db="EMBL/GenBank/DDBJ databases">
        <title>Sequencing the genomes of 1000 actinobacteria strains.</title>
        <authorList>
            <person name="Klenk H.-P."/>
        </authorList>
    </citation>
    <scope>NUCLEOTIDE SEQUENCE [LARGE SCALE GENOMIC DNA]</scope>
    <source>
        <strain evidence="1 2">DSM 46670</strain>
    </source>
</reference>
<name>A0ABS4T8U0_9PSEU</name>
<dbReference type="Proteomes" id="UP001519332">
    <property type="component" value="Unassembled WGS sequence"/>
</dbReference>
<accession>A0ABS4T8U0</accession>
<proteinExistence type="predicted"/>
<organism evidence="1 2">
    <name type="scientific">Kibdelosporangium banguiense</name>
    <dbReference type="NCBI Taxonomy" id="1365924"/>
    <lineage>
        <taxon>Bacteria</taxon>
        <taxon>Bacillati</taxon>
        <taxon>Actinomycetota</taxon>
        <taxon>Actinomycetes</taxon>
        <taxon>Pseudonocardiales</taxon>
        <taxon>Pseudonocardiaceae</taxon>
        <taxon>Kibdelosporangium</taxon>
    </lineage>
</organism>
<dbReference type="RefSeq" id="WP_209634368.1">
    <property type="nucleotide sequence ID" value="NZ_JAGINW010000001.1"/>
</dbReference>
<sequence>MLESTDRTEKRTLAADRFNLVGEDHAESKPRRDLERQFCEAKTNSKNYWTEAAFLDPHEEGQTAPEGDSSADLMEYRAMHGVGLLLVQFEKLGDEAVTVSTTPSVSAVSAVGVFAEKVKLIVPLRDRIDRSWRESTPEVTQAVRTVCDNVVRVCQVYLDAVQGTSSPGLQLQATRKFANDRSAIRDLLPNLAKLAGANLKGEHERDARQLESYMRLQRSRFMGFGANQASGARTRGVWKVGNGHIDDLVSGRANVGTRFLNIVSQQDFNDELKAWLKK</sequence>
<keyword evidence="2" id="KW-1185">Reference proteome</keyword>
<comment type="caution">
    <text evidence="1">The sequence shown here is derived from an EMBL/GenBank/DDBJ whole genome shotgun (WGS) entry which is preliminary data.</text>
</comment>
<evidence type="ECO:0000313" key="1">
    <source>
        <dbReference type="EMBL" id="MBP2320349.1"/>
    </source>
</evidence>
<gene>
    <name evidence="1" type="ORF">JOF56_000734</name>
</gene>